<gene>
    <name evidence="1" type="ORF">DPMN_115718</name>
</gene>
<dbReference type="Proteomes" id="UP000828390">
    <property type="component" value="Unassembled WGS sequence"/>
</dbReference>
<protein>
    <submittedName>
        <fullName evidence="1">Uncharacterized protein</fullName>
    </submittedName>
</protein>
<proteinExistence type="predicted"/>
<dbReference type="AlphaFoldDB" id="A0A9D4QTL8"/>
<comment type="caution">
    <text evidence="1">The sequence shown here is derived from an EMBL/GenBank/DDBJ whole genome shotgun (WGS) entry which is preliminary data.</text>
</comment>
<keyword evidence="2" id="KW-1185">Reference proteome</keyword>
<accession>A0A9D4QTL8</accession>
<reference evidence="1" key="2">
    <citation type="submission" date="2020-11" db="EMBL/GenBank/DDBJ databases">
        <authorList>
            <person name="McCartney M.A."/>
            <person name="Auch B."/>
            <person name="Kono T."/>
            <person name="Mallez S."/>
            <person name="Becker A."/>
            <person name="Gohl D.M."/>
            <person name="Silverstein K.A.T."/>
            <person name="Koren S."/>
            <person name="Bechman K.B."/>
            <person name="Herman A."/>
            <person name="Abrahante J.E."/>
            <person name="Garbe J."/>
        </authorList>
    </citation>
    <scope>NUCLEOTIDE SEQUENCE</scope>
    <source>
        <strain evidence="1">Duluth1</strain>
        <tissue evidence="1">Whole animal</tissue>
    </source>
</reference>
<sequence>MDQPTEGRLCIQLPEYNFIYLYRHRHTRIGKLRVVVVYQESQLSLTHCPNTVLSGCTRVGKRRNRHHDLRYSYILKKASPVKYVG</sequence>
<name>A0A9D4QTL8_DREPO</name>
<evidence type="ECO:0000313" key="1">
    <source>
        <dbReference type="EMBL" id="KAH3842222.1"/>
    </source>
</evidence>
<reference evidence="1" key="1">
    <citation type="journal article" date="2019" name="bioRxiv">
        <title>The Genome of the Zebra Mussel, Dreissena polymorpha: A Resource for Invasive Species Research.</title>
        <authorList>
            <person name="McCartney M.A."/>
            <person name="Auch B."/>
            <person name="Kono T."/>
            <person name="Mallez S."/>
            <person name="Zhang Y."/>
            <person name="Obille A."/>
            <person name="Becker A."/>
            <person name="Abrahante J.E."/>
            <person name="Garbe J."/>
            <person name="Badalamenti J.P."/>
            <person name="Herman A."/>
            <person name="Mangelson H."/>
            <person name="Liachko I."/>
            <person name="Sullivan S."/>
            <person name="Sone E.D."/>
            <person name="Koren S."/>
            <person name="Silverstein K.A.T."/>
            <person name="Beckman K.B."/>
            <person name="Gohl D.M."/>
        </authorList>
    </citation>
    <scope>NUCLEOTIDE SEQUENCE</scope>
    <source>
        <strain evidence="1">Duluth1</strain>
        <tissue evidence="1">Whole animal</tissue>
    </source>
</reference>
<dbReference type="EMBL" id="JAIWYP010000004">
    <property type="protein sequence ID" value="KAH3842222.1"/>
    <property type="molecule type" value="Genomic_DNA"/>
</dbReference>
<evidence type="ECO:0000313" key="2">
    <source>
        <dbReference type="Proteomes" id="UP000828390"/>
    </source>
</evidence>
<organism evidence="1 2">
    <name type="scientific">Dreissena polymorpha</name>
    <name type="common">Zebra mussel</name>
    <name type="synonym">Mytilus polymorpha</name>
    <dbReference type="NCBI Taxonomy" id="45954"/>
    <lineage>
        <taxon>Eukaryota</taxon>
        <taxon>Metazoa</taxon>
        <taxon>Spiralia</taxon>
        <taxon>Lophotrochozoa</taxon>
        <taxon>Mollusca</taxon>
        <taxon>Bivalvia</taxon>
        <taxon>Autobranchia</taxon>
        <taxon>Heteroconchia</taxon>
        <taxon>Euheterodonta</taxon>
        <taxon>Imparidentia</taxon>
        <taxon>Neoheterodontei</taxon>
        <taxon>Myida</taxon>
        <taxon>Dreissenoidea</taxon>
        <taxon>Dreissenidae</taxon>
        <taxon>Dreissena</taxon>
    </lineage>
</organism>